<feature type="domain" description="RRM" evidence="8">
    <location>
        <begin position="347"/>
        <end position="428"/>
    </location>
</feature>
<dbReference type="GO" id="GO:0000380">
    <property type="term" value="P:alternative mRNA splicing, via spliceosome"/>
    <property type="evidence" value="ECO:0007669"/>
    <property type="project" value="TreeGrafter"/>
</dbReference>
<evidence type="ECO:0000313" key="9">
    <source>
        <dbReference type="EMBL" id="CAD9097029.1"/>
    </source>
</evidence>
<keyword evidence="3 6" id="KW-0694">RNA-binding</keyword>
<evidence type="ECO:0000256" key="5">
    <source>
        <dbReference type="ARBA" id="ARBA00023242"/>
    </source>
</evidence>
<feature type="domain" description="RRM" evidence="8">
    <location>
        <begin position="226"/>
        <end position="305"/>
    </location>
</feature>
<dbReference type="InterPro" id="IPR051974">
    <property type="entry name" value="PUF60_regulator"/>
</dbReference>
<dbReference type="GO" id="GO:0071013">
    <property type="term" value="C:catalytic step 2 spliceosome"/>
    <property type="evidence" value="ECO:0007669"/>
    <property type="project" value="TreeGrafter"/>
</dbReference>
<dbReference type="PROSITE" id="PS50102">
    <property type="entry name" value="RRM"/>
    <property type="match status" value="3"/>
</dbReference>
<evidence type="ECO:0000256" key="2">
    <source>
        <dbReference type="ARBA" id="ARBA00022664"/>
    </source>
</evidence>
<gene>
    <name evidence="9" type="ORF">ACAT0790_LOCUS5533</name>
</gene>
<dbReference type="InterPro" id="IPR012677">
    <property type="entry name" value="Nucleotide-bd_a/b_plait_sf"/>
</dbReference>
<evidence type="ECO:0000256" key="7">
    <source>
        <dbReference type="SAM" id="MobiDB-lite"/>
    </source>
</evidence>
<dbReference type="FunFam" id="3.30.70.330:FF:000382">
    <property type="entry name" value="G-patch domain-containing protein"/>
    <property type="match status" value="1"/>
</dbReference>
<comment type="subcellular location">
    <subcellularLocation>
        <location evidence="1">Nucleus</location>
    </subcellularLocation>
</comment>
<dbReference type="SUPFAM" id="SSF54928">
    <property type="entry name" value="RNA-binding domain, RBD"/>
    <property type="match status" value="2"/>
</dbReference>
<dbReference type="PANTHER" id="PTHR47330">
    <property type="entry name" value="POLY(U)-BINDING-SPLICING FACTOR PUF60-B-RELATED"/>
    <property type="match status" value="1"/>
</dbReference>
<accession>A0A7S1L869</accession>
<dbReference type="InterPro" id="IPR035979">
    <property type="entry name" value="RBD_domain_sf"/>
</dbReference>
<feature type="domain" description="RRM" evidence="8">
    <location>
        <begin position="72"/>
        <end position="150"/>
    </location>
</feature>
<dbReference type="InterPro" id="IPR000504">
    <property type="entry name" value="RRM_dom"/>
</dbReference>
<dbReference type="CDD" id="cd00590">
    <property type="entry name" value="RRM_SF"/>
    <property type="match status" value="1"/>
</dbReference>
<name>A0A7S1L869_ALECA</name>
<keyword evidence="2" id="KW-0507">mRNA processing</keyword>
<dbReference type="SMART" id="SM00361">
    <property type="entry name" value="RRM_1"/>
    <property type="match status" value="2"/>
</dbReference>
<evidence type="ECO:0000256" key="6">
    <source>
        <dbReference type="PROSITE-ProRule" id="PRU00176"/>
    </source>
</evidence>
<keyword evidence="4" id="KW-0508">mRNA splicing</keyword>
<dbReference type="AlphaFoldDB" id="A0A7S1L869"/>
<reference evidence="9" key="1">
    <citation type="submission" date="2021-01" db="EMBL/GenBank/DDBJ databases">
        <authorList>
            <person name="Corre E."/>
            <person name="Pelletier E."/>
            <person name="Niang G."/>
            <person name="Scheremetjew M."/>
            <person name="Finn R."/>
            <person name="Kale V."/>
            <person name="Holt S."/>
            <person name="Cochrane G."/>
            <person name="Meng A."/>
            <person name="Brown T."/>
            <person name="Cohen L."/>
        </authorList>
    </citation>
    <scope>NUCLEOTIDE SEQUENCE</scope>
    <source>
        <strain evidence="9">OF101</strain>
    </source>
</reference>
<protein>
    <recommendedName>
        <fullName evidence="8">RRM domain-containing protein</fullName>
    </recommendedName>
</protein>
<feature type="region of interest" description="Disordered" evidence="7">
    <location>
        <begin position="1"/>
        <end position="39"/>
    </location>
</feature>
<dbReference type="EMBL" id="HBGE01009204">
    <property type="protein sequence ID" value="CAD9097029.1"/>
    <property type="molecule type" value="Transcribed_RNA"/>
</dbReference>
<dbReference type="GO" id="GO:0006376">
    <property type="term" value="P:mRNA splice site recognition"/>
    <property type="evidence" value="ECO:0007669"/>
    <property type="project" value="TreeGrafter"/>
</dbReference>
<dbReference type="Pfam" id="PF00076">
    <property type="entry name" value="RRM_1"/>
    <property type="match status" value="3"/>
</dbReference>
<sequence>MPERNGTPDAEVPASKRQRRSKWGPEEGGPPADDGAQSSAIAVFEASQPLPPTYAILQQQQLGALRQPDQLMQVYVGNLDPFIGEQEILQIFSAFGTVVSIDMPKEGSPPRSRGYCFVEYLDLAMADKAIASLQDFTLGGQKLKVGRSTKKRTASGVLPTITYAGAGQSLLASGHTLAAATAPGAAAAEASPSAPNGAGGGKTSLETVMATTAAAGGDTGKLMERRKAVVTGIPREFATKEVATVFQAFGMVRSCVLLPSTTQPELHCGTAIIEFATDTSAKEAVKTMNGFALAGSTISLVPGSTVPIVSAGAVEPAPSMKSVRTAADLAREAGWAAGAHQPGLPSRVLLLENLVGAGEADGELAEEVSEECSHFGDVNKVTVYECRKEPGVRVFVRFEEEESGAKAAQALNGRWFGGRQVRASTYGEERYLSGDFDSAAV</sequence>
<dbReference type="GO" id="GO:0003723">
    <property type="term" value="F:RNA binding"/>
    <property type="evidence" value="ECO:0007669"/>
    <property type="project" value="UniProtKB-UniRule"/>
</dbReference>
<dbReference type="SMART" id="SM00360">
    <property type="entry name" value="RRM"/>
    <property type="match status" value="3"/>
</dbReference>
<dbReference type="GO" id="GO:0000381">
    <property type="term" value="P:regulation of alternative mRNA splicing, via spliceosome"/>
    <property type="evidence" value="ECO:0007669"/>
    <property type="project" value="TreeGrafter"/>
</dbReference>
<organism evidence="9">
    <name type="scientific">Alexandrium catenella</name>
    <name type="common">Red tide dinoflagellate</name>
    <name type="synonym">Gonyaulax catenella</name>
    <dbReference type="NCBI Taxonomy" id="2925"/>
    <lineage>
        <taxon>Eukaryota</taxon>
        <taxon>Sar</taxon>
        <taxon>Alveolata</taxon>
        <taxon>Dinophyceae</taxon>
        <taxon>Gonyaulacales</taxon>
        <taxon>Pyrocystaceae</taxon>
        <taxon>Alexandrium</taxon>
    </lineage>
</organism>
<evidence type="ECO:0000256" key="1">
    <source>
        <dbReference type="ARBA" id="ARBA00004123"/>
    </source>
</evidence>
<evidence type="ECO:0000256" key="4">
    <source>
        <dbReference type="ARBA" id="ARBA00023187"/>
    </source>
</evidence>
<dbReference type="PANTHER" id="PTHR47330:SF1">
    <property type="entry name" value="POLY(U)-BINDING-SPLICING FACTOR PUF60"/>
    <property type="match status" value="1"/>
</dbReference>
<keyword evidence="5" id="KW-0539">Nucleus</keyword>
<proteinExistence type="predicted"/>
<dbReference type="GO" id="GO:0071011">
    <property type="term" value="C:precatalytic spliceosome"/>
    <property type="evidence" value="ECO:0007669"/>
    <property type="project" value="TreeGrafter"/>
</dbReference>
<dbReference type="Gene3D" id="3.30.70.330">
    <property type="match status" value="3"/>
</dbReference>
<evidence type="ECO:0000259" key="8">
    <source>
        <dbReference type="PROSITE" id="PS50102"/>
    </source>
</evidence>
<dbReference type="InterPro" id="IPR003954">
    <property type="entry name" value="RRM_euk-type"/>
</dbReference>
<evidence type="ECO:0000256" key="3">
    <source>
        <dbReference type="ARBA" id="ARBA00022884"/>
    </source>
</evidence>